<dbReference type="Proteomes" id="UP001165561">
    <property type="component" value="Unassembled WGS sequence"/>
</dbReference>
<evidence type="ECO:0000256" key="2">
    <source>
        <dbReference type="SAM" id="Coils"/>
    </source>
</evidence>
<dbReference type="Pfam" id="PF05949">
    <property type="entry name" value="DUF881"/>
    <property type="match status" value="1"/>
</dbReference>
<comment type="similarity">
    <text evidence="1">Belongs to the UPF0749 family.</text>
</comment>
<evidence type="ECO:0000256" key="1">
    <source>
        <dbReference type="ARBA" id="ARBA00009108"/>
    </source>
</evidence>
<gene>
    <name evidence="4" type="ORF">PU560_12120</name>
</gene>
<comment type="caution">
    <text evidence="4">The sequence shown here is derived from an EMBL/GenBank/DDBJ whole genome shotgun (WGS) entry which is preliminary data.</text>
</comment>
<protein>
    <submittedName>
        <fullName evidence="4">DUF881 domain-containing protein</fullName>
    </submittedName>
</protein>
<name>A0ABT5U1D3_9MICO</name>
<dbReference type="EMBL" id="JARACI010001063">
    <property type="protein sequence ID" value="MDD9207205.1"/>
    <property type="molecule type" value="Genomic_DNA"/>
</dbReference>
<dbReference type="PANTHER" id="PTHR37313:SF4">
    <property type="entry name" value="CONSERVED MEMBRANE PROTEIN-RELATED"/>
    <property type="match status" value="1"/>
</dbReference>
<dbReference type="InterPro" id="IPR010273">
    <property type="entry name" value="DUF881"/>
</dbReference>
<evidence type="ECO:0000313" key="5">
    <source>
        <dbReference type="Proteomes" id="UP001165561"/>
    </source>
</evidence>
<reference evidence="4" key="1">
    <citation type="submission" date="2023-02" db="EMBL/GenBank/DDBJ databases">
        <title>Georgenia sp.10Sc9-8, isolated from a soil sample collected from the Taklamakan desert.</title>
        <authorList>
            <person name="Liu S."/>
        </authorList>
    </citation>
    <scope>NUCLEOTIDE SEQUENCE</scope>
    <source>
        <strain evidence="4">10Sc9-8</strain>
    </source>
</reference>
<proteinExistence type="inferred from homology"/>
<evidence type="ECO:0000256" key="3">
    <source>
        <dbReference type="SAM" id="MobiDB-lite"/>
    </source>
</evidence>
<feature type="region of interest" description="Disordered" evidence="3">
    <location>
        <begin position="225"/>
        <end position="245"/>
    </location>
</feature>
<keyword evidence="5" id="KW-1185">Reference proteome</keyword>
<organism evidence="4 5">
    <name type="scientific">Georgenia halotolerans</name>
    <dbReference type="NCBI Taxonomy" id="3028317"/>
    <lineage>
        <taxon>Bacteria</taxon>
        <taxon>Bacillati</taxon>
        <taxon>Actinomycetota</taxon>
        <taxon>Actinomycetes</taxon>
        <taxon>Micrococcales</taxon>
        <taxon>Bogoriellaceae</taxon>
        <taxon>Georgenia</taxon>
    </lineage>
</organism>
<dbReference type="Gene3D" id="3.30.70.1880">
    <property type="entry name" value="Protein of unknown function DUF881"/>
    <property type="match status" value="1"/>
</dbReference>
<sequence>MAAVAFAAGLLFATNASVFSSGQQRNPQNLVELAQAETERLDQQEETNARLREEVETLLASRPAVAEGEVDDQVLHSIGRDAVRGPGVEVQMWDAPEPTDAGGTDLHPDDLVVHQQDLEAVMNALWAGGAEAMTIQDQRITSTSGVRCVGNTLFLHGRTYSPPYVVRAIGDVQQLEDSLERSPGVQIYQQYVDAVGLGWSMTQLNDMVMPPYTGSTGLQHAEVIGDGTGPGPATVEPFGGTAEES</sequence>
<dbReference type="PANTHER" id="PTHR37313">
    <property type="entry name" value="UPF0749 PROTEIN RV1825"/>
    <property type="match status" value="1"/>
</dbReference>
<accession>A0ABT5U1D3</accession>
<evidence type="ECO:0000313" key="4">
    <source>
        <dbReference type="EMBL" id="MDD9207205.1"/>
    </source>
</evidence>
<keyword evidence="2" id="KW-0175">Coiled coil</keyword>
<feature type="coiled-coil region" evidence="2">
    <location>
        <begin position="34"/>
        <end position="61"/>
    </location>
</feature>